<sequence>MVELRVRWQQSPYDWLPGGRYWHPTHLRIVDGRTNRHETHDPSDSESGPPRAC</sequence>
<gene>
    <name evidence="2" type="ORF">BJY16_006155</name>
</gene>
<reference evidence="2 3" key="1">
    <citation type="submission" date="2020-08" db="EMBL/GenBank/DDBJ databases">
        <title>Sequencing the genomes of 1000 actinobacteria strains.</title>
        <authorList>
            <person name="Klenk H.-P."/>
        </authorList>
    </citation>
    <scope>NUCLEOTIDE SEQUENCE [LARGE SCALE GENOMIC DNA]</scope>
    <source>
        <strain evidence="2 3">DSM 45809</strain>
    </source>
</reference>
<organism evidence="2 3">
    <name type="scientific">Actinoplanes octamycinicus</name>
    <dbReference type="NCBI Taxonomy" id="135948"/>
    <lineage>
        <taxon>Bacteria</taxon>
        <taxon>Bacillati</taxon>
        <taxon>Actinomycetota</taxon>
        <taxon>Actinomycetes</taxon>
        <taxon>Micromonosporales</taxon>
        <taxon>Micromonosporaceae</taxon>
        <taxon>Actinoplanes</taxon>
    </lineage>
</organism>
<dbReference type="EMBL" id="JACHNB010000001">
    <property type="protein sequence ID" value="MBB4742696.1"/>
    <property type="molecule type" value="Genomic_DNA"/>
</dbReference>
<evidence type="ECO:0000313" key="3">
    <source>
        <dbReference type="Proteomes" id="UP000546162"/>
    </source>
</evidence>
<dbReference type="Proteomes" id="UP000546162">
    <property type="component" value="Unassembled WGS sequence"/>
</dbReference>
<comment type="caution">
    <text evidence="2">The sequence shown here is derived from an EMBL/GenBank/DDBJ whole genome shotgun (WGS) entry which is preliminary data.</text>
</comment>
<feature type="compositionally biased region" description="Basic and acidic residues" evidence="1">
    <location>
        <begin position="33"/>
        <end position="43"/>
    </location>
</feature>
<keyword evidence="3" id="KW-1185">Reference proteome</keyword>
<evidence type="ECO:0000256" key="1">
    <source>
        <dbReference type="SAM" id="MobiDB-lite"/>
    </source>
</evidence>
<accession>A0A7W7MA99</accession>
<evidence type="ECO:0000313" key="2">
    <source>
        <dbReference type="EMBL" id="MBB4742696.1"/>
    </source>
</evidence>
<dbReference type="AlphaFoldDB" id="A0A7W7MA99"/>
<feature type="region of interest" description="Disordered" evidence="1">
    <location>
        <begin position="33"/>
        <end position="53"/>
    </location>
</feature>
<proteinExistence type="predicted"/>
<name>A0A7W7MA99_9ACTN</name>
<protein>
    <submittedName>
        <fullName evidence="2">Uncharacterized protein</fullName>
    </submittedName>
</protein>